<evidence type="ECO:0000256" key="1">
    <source>
        <dbReference type="SAM" id="SignalP"/>
    </source>
</evidence>
<gene>
    <name evidence="2" type="ORF">HHL11_08375</name>
</gene>
<feature type="chain" id="PRO_5032458551" description="Lipoprotein" evidence="1">
    <location>
        <begin position="19"/>
        <end position="189"/>
    </location>
</feature>
<feature type="signal peptide" evidence="1">
    <location>
        <begin position="1"/>
        <end position="18"/>
    </location>
</feature>
<dbReference type="AlphaFoldDB" id="A0A848H258"/>
<sequence>MKKRLLLIAALFTATILAACGGGGGDETLNTASSNLSTNVTASNAAAIQGLPFTFASGVPDFGTSQTTTVTVTGTSGTDTFAVSSGGNTASGQLNYGSCIFKFTASTFPVGSPLAVGNTITIANCHFTANTKGTTATGLAVQRVATLVLNSATSGGVTVTVMVNGDGSVTVNGVGAGSVTLTPLTGSAI</sequence>
<name>A0A848H258_9BURK</name>
<dbReference type="Proteomes" id="UP000541185">
    <property type="component" value="Unassembled WGS sequence"/>
</dbReference>
<keyword evidence="3" id="KW-1185">Reference proteome</keyword>
<keyword evidence="1" id="KW-0732">Signal</keyword>
<evidence type="ECO:0000313" key="3">
    <source>
        <dbReference type="Proteomes" id="UP000541185"/>
    </source>
</evidence>
<comment type="caution">
    <text evidence="2">The sequence shown here is derived from an EMBL/GenBank/DDBJ whole genome shotgun (WGS) entry which is preliminary data.</text>
</comment>
<evidence type="ECO:0008006" key="4">
    <source>
        <dbReference type="Google" id="ProtNLM"/>
    </source>
</evidence>
<evidence type="ECO:0000313" key="2">
    <source>
        <dbReference type="EMBL" id="NML43762.1"/>
    </source>
</evidence>
<organism evidence="2 3">
    <name type="scientific">Ramlibacter agri</name>
    <dbReference type="NCBI Taxonomy" id="2728837"/>
    <lineage>
        <taxon>Bacteria</taxon>
        <taxon>Pseudomonadati</taxon>
        <taxon>Pseudomonadota</taxon>
        <taxon>Betaproteobacteria</taxon>
        <taxon>Burkholderiales</taxon>
        <taxon>Comamonadaceae</taxon>
        <taxon>Ramlibacter</taxon>
    </lineage>
</organism>
<dbReference type="PROSITE" id="PS51257">
    <property type="entry name" value="PROKAR_LIPOPROTEIN"/>
    <property type="match status" value="1"/>
</dbReference>
<accession>A0A848H258</accession>
<protein>
    <recommendedName>
        <fullName evidence="4">Lipoprotein</fullName>
    </recommendedName>
</protein>
<dbReference type="EMBL" id="JABBFX010000001">
    <property type="protein sequence ID" value="NML43762.1"/>
    <property type="molecule type" value="Genomic_DNA"/>
</dbReference>
<reference evidence="2 3" key="1">
    <citation type="submission" date="2020-04" db="EMBL/GenBank/DDBJ databases">
        <title>Ramlibacter sp. G-1-2-2 isolated from soil.</title>
        <authorList>
            <person name="Dahal R.H."/>
        </authorList>
    </citation>
    <scope>NUCLEOTIDE SEQUENCE [LARGE SCALE GENOMIC DNA]</scope>
    <source>
        <strain evidence="2 3">G-1-2-2</strain>
    </source>
</reference>
<proteinExistence type="predicted"/>